<reference evidence="12 13" key="1">
    <citation type="submission" date="2016-05" db="EMBL/GenBank/DDBJ databases">
        <title>Complete genome sequence of Rathayibacter tritici NCPPB 1953.</title>
        <authorList>
            <person name="Park J."/>
            <person name="Lee H.-H."/>
            <person name="Lee S.-W."/>
            <person name="Seo Y.-S."/>
        </authorList>
    </citation>
    <scope>NUCLEOTIDE SEQUENCE [LARGE SCALE GENOMIC DNA]</scope>
    <source>
        <strain evidence="12 13">NCPPB 1953</strain>
    </source>
</reference>
<dbReference type="PATRIC" id="fig|33888.3.peg.1005"/>
<organism evidence="12 13">
    <name type="scientific">Rathayibacter tritici</name>
    <dbReference type="NCBI Taxonomy" id="33888"/>
    <lineage>
        <taxon>Bacteria</taxon>
        <taxon>Bacillati</taxon>
        <taxon>Actinomycetota</taxon>
        <taxon>Actinomycetes</taxon>
        <taxon>Micrococcales</taxon>
        <taxon>Microbacteriaceae</taxon>
        <taxon>Rathayibacter</taxon>
    </lineage>
</organism>
<evidence type="ECO:0000256" key="7">
    <source>
        <dbReference type="ARBA" id="ARBA00022849"/>
    </source>
</evidence>
<evidence type="ECO:0000256" key="6">
    <source>
        <dbReference type="ARBA" id="ARBA00022692"/>
    </source>
</evidence>
<sequence>MPGLAEENGNDMRTAVIGAVLLVVGAAAVIAGVLPMDALGELVERTAPILGFVVAVTVVAELASEAGVFTVVAERSAVWGRGRTAVLWLLVVAMALVSTVFLSLDTTAVLLTPVVVLLAAHVRVSPLPFAMATVWLANCASLLLPVSNLTNLLAQRRLGVEGPFAFAALTAVPALVAAAVPVLILAVRYRRELAGRYTPGERTPVADRVLLVGAGTVVALLLPALVSGLEVWIPATVAALALIVLFAMRRPSALKASLLPWQLVVFAAGLFVAMEAAHQLGLGAALAVVAGEGSGTLDLLRLAGSGAVASNLVDNLPAYLALEPVAADPLRLVALLIGVNAGPLITPWASLATLLWHQRLTALGVHISWRQYALLGLVAVVPTVGGATLALALVQG</sequence>
<name>A0A160KRV7_9MICO</name>
<feature type="transmembrane region" description="Helical" evidence="10">
    <location>
        <begin position="208"/>
        <end position="225"/>
    </location>
</feature>
<evidence type="ECO:0000256" key="3">
    <source>
        <dbReference type="ARBA" id="ARBA00009843"/>
    </source>
</evidence>
<dbReference type="STRING" id="33888.A6122_0906"/>
<protein>
    <submittedName>
        <fullName evidence="12">Arsenic transporter</fullName>
    </submittedName>
</protein>
<feature type="domain" description="Citrate transporter-like" evidence="11">
    <location>
        <begin position="18"/>
        <end position="350"/>
    </location>
</feature>
<feature type="transmembrane region" description="Helical" evidence="10">
    <location>
        <begin position="260"/>
        <end position="290"/>
    </location>
</feature>
<evidence type="ECO:0000256" key="4">
    <source>
        <dbReference type="ARBA" id="ARBA00022448"/>
    </source>
</evidence>
<dbReference type="PANTHER" id="PTHR43302">
    <property type="entry name" value="TRANSPORTER ARSB-RELATED"/>
    <property type="match status" value="1"/>
</dbReference>
<gene>
    <name evidence="12" type="ORF">A6122_0906</name>
</gene>
<accession>A0A160KRV7</accession>
<keyword evidence="9 10" id="KW-0472">Membrane</keyword>
<keyword evidence="5" id="KW-1003">Cell membrane</keyword>
<evidence type="ECO:0000313" key="12">
    <source>
        <dbReference type="EMBL" id="AND16059.1"/>
    </source>
</evidence>
<feature type="transmembrane region" description="Helical" evidence="10">
    <location>
        <begin position="332"/>
        <end position="351"/>
    </location>
</feature>
<proteinExistence type="inferred from homology"/>
<feature type="transmembrane region" description="Helical" evidence="10">
    <location>
        <begin position="12"/>
        <end position="34"/>
    </location>
</feature>
<dbReference type="KEGG" id="rtn:A6122_0906"/>
<evidence type="ECO:0000256" key="1">
    <source>
        <dbReference type="ARBA" id="ARBA00004651"/>
    </source>
</evidence>
<feature type="transmembrane region" description="Helical" evidence="10">
    <location>
        <begin position="46"/>
        <end position="73"/>
    </location>
</feature>
<evidence type="ECO:0000256" key="5">
    <source>
        <dbReference type="ARBA" id="ARBA00022475"/>
    </source>
</evidence>
<dbReference type="Proteomes" id="UP000077071">
    <property type="component" value="Chromosome"/>
</dbReference>
<keyword evidence="4" id="KW-0813">Transport</keyword>
<evidence type="ECO:0000256" key="2">
    <source>
        <dbReference type="ARBA" id="ARBA00006433"/>
    </source>
</evidence>
<keyword evidence="6 10" id="KW-0812">Transmembrane</keyword>
<dbReference type="GO" id="GO:0005886">
    <property type="term" value="C:plasma membrane"/>
    <property type="evidence" value="ECO:0007669"/>
    <property type="project" value="UniProtKB-SubCell"/>
</dbReference>
<dbReference type="EMBL" id="CP015515">
    <property type="protein sequence ID" value="AND16059.1"/>
    <property type="molecule type" value="Genomic_DNA"/>
</dbReference>
<dbReference type="GO" id="GO:0046685">
    <property type="term" value="P:response to arsenic-containing substance"/>
    <property type="evidence" value="ECO:0007669"/>
    <property type="project" value="UniProtKB-KW"/>
</dbReference>
<feature type="transmembrane region" description="Helical" evidence="10">
    <location>
        <begin position="231"/>
        <end position="248"/>
    </location>
</feature>
<keyword evidence="13" id="KW-1185">Reference proteome</keyword>
<dbReference type="AlphaFoldDB" id="A0A160KRV7"/>
<evidence type="ECO:0000256" key="8">
    <source>
        <dbReference type="ARBA" id="ARBA00022989"/>
    </source>
</evidence>
<dbReference type="PRINTS" id="PR00758">
    <property type="entry name" value="ARSENICPUMP"/>
</dbReference>
<dbReference type="Pfam" id="PF03600">
    <property type="entry name" value="CitMHS"/>
    <property type="match status" value="1"/>
</dbReference>
<feature type="transmembrane region" description="Helical" evidence="10">
    <location>
        <begin position="372"/>
        <end position="394"/>
    </location>
</feature>
<dbReference type="InterPro" id="IPR004680">
    <property type="entry name" value="Cit_transptr-like_dom"/>
</dbReference>
<keyword evidence="8 10" id="KW-1133">Transmembrane helix</keyword>
<comment type="subcellular location">
    <subcellularLocation>
        <location evidence="1">Cell membrane</location>
        <topology evidence="1">Multi-pass membrane protein</topology>
    </subcellularLocation>
</comment>
<feature type="transmembrane region" description="Helical" evidence="10">
    <location>
        <begin position="164"/>
        <end position="187"/>
    </location>
</feature>
<feature type="transmembrane region" description="Helical" evidence="10">
    <location>
        <begin position="125"/>
        <end position="144"/>
    </location>
</feature>
<evidence type="ECO:0000259" key="11">
    <source>
        <dbReference type="Pfam" id="PF03600"/>
    </source>
</evidence>
<dbReference type="InterPro" id="IPR000802">
    <property type="entry name" value="Arsenical_pump_ArsB"/>
</dbReference>
<feature type="transmembrane region" description="Helical" evidence="10">
    <location>
        <begin position="85"/>
        <end position="118"/>
    </location>
</feature>
<evidence type="ECO:0000256" key="9">
    <source>
        <dbReference type="ARBA" id="ARBA00023136"/>
    </source>
</evidence>
<comment type="similarity">
    <text evidence="2">Belongs to the ArsB family.</text>
</comment>
<evidence type="ECO:0000256" key="10">
    <source>
        <dbReference type="SAM" id="Phobius"/>
    </source>
</evidence>
<dbReference type="GO" id="GO:0015105">
    <property type="term" value="F:arsenite transmembrane transporter activity"/>
    <property type="evidence" value="ECO:0007669"/>
    <property type="project" value="InterPro"/>
</dbReference>
<dbReference type="PANTHER" id="PTHR43302:SF5">
    <property type="entry name" value="TRANSPORTER ARSB-RELATED"/>
    <property type="match status" value="1"/>
</dbReference>
<comment type="similarity">
    <text evidence="3">Belongs to the CitM (TC 2.A.11) transporter family.</text>
</comment>
<evidence type="ECO:0000313" key="13">
    <source>
        <dbReference type="Proteomes" id="UP000077071"/>
    </source>
</evidence>
<keyword evidence="7" id="KW-0059">Arsenical resistance</keyword>